<dbReference type="eggNOG" id="ENOG502RU1A">
    <property type="taxonomic scope" value="Eukaryota"/>
</dbReference>
<dbReference type="Ensembl" id="ENSLAFT00000004532.4">
    <property type="protein sequence ID" value="ENSLAFP00000003781.4"/>
    <property type="gene ID" value="ENSLAFG00000004535.4"/>
</dbReference>
<dbReference type="InterPro" id="IPR019041">
    <property type="entry name" value="SSXRD_motif"/>
</dbReference>
<evidence type="ECO:0000313" key="4">
    <source>
        <dbReference type="Proteomes" id="UP000007646"/>
    </source>
</evidence>
<name>G3SUF7_LOXAF</name>
<dbReference type="AlphaFoldDB" id="G3SUF7"/>
<dbReference type="PANTHER" id="PTHR14112:SF1">
    <property type="entry name" value="KRAB-RELATED DOMAIN-CONTAINING PROTEIN"/>
    <property type="match status" value="1"/>
</dbReference>
<keyword evidence="4" id="KW-1185">Reference proteome</keyword>
<dbReference type="InterPro" id="IPR036051">
    <property type="entry name" value="KRAB_dom_sf"/>
</dbReference>
<dbReference type="GO" id="GO:0006355">
    <property type="term" value="P:regulation of DNA-templated transcription"/>
    <property type="evidence" value="ECO:0007669"/>
    <property type="project" value="InterPro"/>
</dbReference>
<feature type="domain" description="KRAB-related" evidence="2">
    <location>
        <begin position="13"/>
        <end position="76"/>
    </location>
</feature>
<dbReference type="Pfam" id="PF09514">
    <property type="entry name" value="SSXRD"/>
    <property type="match status" value="1"/>
</dbReference>
<sequence length="117" mass="13774">SVHLKWKESKPVAECQAFKDILKYFSKEEWAKLGYSKKVTYVYMKRNYDTMTNLGLRATLPPFMDPNRLATKSQLDESDEEQNPGTQGNPRFINHQKLRERKNLVAYEEISDPEEED</sequence>
<feature type="region of interest" description="Disordered" evidence="1">
    <location>
        <begin position="62"/>
        <end position="98"/>
    </location>
</feature>
<accession>G3SUF7</accession>
<dbReference type="FunCoup" id="G3SUF7">
    <property type="interactions" value="45"/>
</dbReference>
<reference evidence="3" key="2">
    <citation type="submission" date="2025-08" db="UniProtKB">
        <authorList>
            <consortium name="Ensembl"/>
        </authorList>
    </citation>
    <scope>IDENTIFICATION</scope>
    <source>
        <strain evidence="3">Isolate ISIS603380</strain>
    </source>
</reference>
<dbReference type="InParanoid" id="G3SUF7"/>
<reference evidence="3" key="3">
    <citation type="submission" date="2025-09" db="UniProtKB">
        <authorList>
            <consortium name="Ensembl"/>
        </authorList>
    </citation>
    <scope>IDENTIFICATION</scope>
    <source>
        <strain evidence="3">Isolate ISIS603380</strain>
    </source>
</reference>
<dbReference type="SUPFAM" id="SSF109640">
    <property type="entry name" value="KRAB domain (Kruppel-associated box)"/>
    <property type="match status" value="1"/>
</dbReference>
<dbReference type="HOGENOM" id="CLU_168653_1_0_1"/>
<evidence type="ECO:0000259" key="2">
    <source>
        <dbReference type="PROSITE" id="PS50806"/>
    </source>
</evidence>
<dbReference type="Proteomes" id="UP000007646">
    <property type="component" value="Unassembled WGS sequence"/>
</dbReference>
<dbReference type="GO" id="GO:0005634">
    <property type="term" value="C:nucleus"/>
    <property type="evidence" value="ECO:0007669"/>
    <property type="project" value="InterPro"/>
</dbReference>
<dbReference type="InterPro" id="IPR003655">
    <property type="entry name" value="aKRAB"/>
</dbReference>
<dbReference type="GeneTree" id="ENSGT00390000012484"/>
<organism evidence="3 4">
    <name type="scientific">Loxodonta africana</name>
    <name type="common">African elephant</name>
    <dbReference type="NCBI Taxonomy" id="9785"/>
    <lineage>
        <taxon>Eukaryota</taxon>
        <taxon>Metazoa</taxon>
        <taxon>Chordata</taxon>
        <taxon>Craniata</taxon>
        <taxon>Vertebrata</taxon>
        <taxon>Euteleostomi</taxon>
        <taxon>Mammalia</taxon>
        <taxon>Eutheria</taxon>
        <taxon>Afrotheria</taxon>
        <taxon>Proboscidea</taxon>
        <taxon>Elephantidae</taxon>
        <taxon>Loxodonta</taxon>
    </lineage>
</organism>
<dbReference type="PROSITE" id="PS50806">
    <property type="entry name" value="KRAB_RELATED"/>
    <property type="match status" value="1"/>
</dbReference>
<dbReference type="SMART" id="SM00349">
    <property type="entry name" value="KRAB"/>
    <property type="match status" value="1"/>
</dbReference>
<dbReference type="InterPro" id="IPR001909">
    <property type="entry name" value="KRAB"/>
</dbReference>
<evidence type="ECO:0000313" key="3">
    <source>
        <dbReference type="Ensembl" id="ENSLAFP00000003781.4"/>
    </source>
</evidence>
<dbReference type="OMA" id="KAWEYSH"/>
<reference evidence="3 4" key="1">
    <citation type="submission" date="2009-06" db="EMBL/GenBank/DDBJ databases">
        <title>The Genome Sequence of Loxodonta africana (African elephant).</title>
        <authorList>
            <person name="Di Palma F."/>
            <person name="Heiman D."/>
            <person name="Young S."/>
            <person name="Johnson J."/>
            <person name="Lander E.S."/>
            <person name="Lindblad-Toh K."/>
        </authorList>
    </citation>
    <scope>NUCLEOTIDE SEQUENCE [LARGE SCALE GENOMIC DNA]</scope>
    <source>
        <strain evidence="3 4">Isolate ISIS603380</strain>
    </source>
</reference>
<protein>
    <recommendedName>
        <fullName evidence="2">KRAB-related domain-containing protein</fullName>
    </recommendedName>
</protein>
<dbReference type="PANTHER" id="PTHR14112">
    <property type="entry name" value="SYNOVIAL SARCOMA, X MEMBER"/>
    <property type="match status" value="1"/>
</dbReference>
<evidence type="ECO:0000256" key="1">
    <source>
        <dbReference type="SAM" id="MobiDB-lite"/>
    </source>
</evidence>
<proteinExistence type="predicted"/>